<evidence type="ECO:0000313" key="4">
    <source>
        <dbReference type="Proteomes" id="UP000034810"/>
    </source>
</evidence>
<reference evidence="3 4" key="1">
    <citation type="journal article" date="2015" name="Nature">
        <title>rRNA introns, odd ribosomes, and small enigmatic genomes across a large radiation of phyla.</title>
        <authorList>
            <person name="Brown C.T."/>
            <person name="Hug L.A."/>
            <person name="Thomas B.C."/>
            <person name="Sharon I."/>
            <person name="Castelle C.J."/>
            <person name="Singh A."/>
            <person name="Wilkins M.J."/>
            <person name="Williams K.H."/>
            <person name="Banfield J.F."/>
        </authorList>
    </citation>
    <scope>NUCLEOTIDE SEQUENCE [LARGE SCALE GENOMIC DNA]</scope>
</reference>
<evidence type="ECO:0000256" key="2">
    <source>
        <dbReference type="SAM" id="Phobius"/>
    </source>
</evidence>
<evidence type="ECO:0000256" key="1">
    <source>
        <dbReference type="SAM" id="MobiDB-lite"/>
    </source>
</evidence>
<evidence type="ECO:0000313" key="3">
    <source>
        <dbReference type="EMBL" id="KKS82846.1"/>
    </source>
</evidence>
<accession>A0A0G1EII5</accession>
<keyword evidence="2" id="KW-0472">Membrane</keyword>
<feature type="region of interest" description="Disordered" evidence="1">
    <location>
        <begin position="124"/>
        <end position="148"/>
    </location>
</feature>
<dbReference type="Proteomes" id="UP000034810">
    <property type="component" value="Unassembled WGS sequence"/>
</dbReference>
<feature type="transmembrane region" description="Helical" evidence="2">
    <location>
        <begin position="7"/>
        <end position="28"/>
    </location>
</feature>
<comment type="caution">
    <text evidence="3">The sequence shown here is derived from an EMBL/GenBank/DDBJ whole genome shotgun (WGS) entry which is preliminary data.</text>
</comment>
<keyword evidence="2" id="KW-0812">Transmembrane</keyword>
<dbReference type="AlphaFoldDB" id="A0A0G1EII5"/>
<gene>
    <name evidence="3" type="ORF">UV58_C0004G0019</name>
</gene>
<feature type="compositionally biased region" description="Low complexity" evidence="1">
    <location>
        <begin position="133"/>
        <end position="148"/>
    </location>
</feature>
<name>A0A0G1EII5_9BACT</name>
<protein>
    <submittedName>
        <fullName evidence="3">Uncharacterized protein</fullName>
    </submittedName>
</protein>
<dbReference type="EMBL" id="LCFA01000004">
    <property type="protein sequence ID" value="KKS82846.1"/>
    <property type="molecule type" value="Genomic_DNA"/>
</dbReference>
<sequence>MNKINKIILSAAIILIVAALVIIAVLIWQRGDFSRPYYAVYLDTGDLYFGKLSRFPSLTLSDVWYLKGNPSGDLYIEKFDRSIWGPEDKMKINKDKVIWVSKISLSSQILSVISGKSPDALPSLNNSSDSVGDSSFAPTSSSSDAVSR</sequence>
<organism evidence="3 4">
    <name type="scientific">Candidatus Wolfebacteria bacterium GW2011_GWC1_43_10</name>
    <dbReference type="NCBI Taxonomy" id="1619011"/>
    <lineage>
        <taxon>Bacteria</taxon>
        <taxon>Candidatus Wolfeibacteriota</taxon>
    </lineage>
</organism>
<keyword evidence="2" id="KW-1133">Transmembrane helix</keyword>
<proteinExistence type="predicted"/>